<keyword evidence="4" id="KW-0479">Metal-binding</keyword>
<keyword evidence="6" id="KW-0460">Magnesium</keyword>
<dbReference type="PANTHER" id="PTHR33653">
    <property type="entry name" value="RIBONUCLEASE VAPC2"/>
    <property type="match status" value="1"/>
</dbReference>
<organism evidence="9">
    <name type="scientific">uncultured Verrucomicrobiota bacterium</name>
    <dbReference type="NCBI Taxonomy" id="156588"/>
    <lineage>
        <taxon>Bacteria</taxon>
        <taxon>Pseudomonadati</taxon>
        <taxon>Verrucomicrobiota</taxon>
        <taxon>environmental samples</taxon>
    </lineage>
</organism>
<dbReference type="EMBL" id="FJ872374">
    <property type="protein sequence ID" value="ACO70930.1"/>
    <property type="molecule type" value="Genomic_DNA"/>
</dbReference>
<dbReference type="GO" id="GO:0016787">
    <property type="term" value="F:hydrolase activity"/>
    <property type="evidence" value="ECO:0007669"/>
    <property type="project" value="UniProtKB-KW"/>
</dbReference>
<keyword evidence="2" id="KW-1277">Toxin-antitoxin system</keyword>
<reference evidence="9" key="1">
    <citation type="journal article" date="2010" name="FEMS Microbiol. Ecol.">
        <title>Phylogenetic and metagenomic analysis of Verrucomicrobia in former agricultural grassland soil.</title>
        <authorList>
            <person name="Kielak A."/>
            <person name="Rodrigues J.L.M."/>
            <person name="Kuramae E.E."/>
            <person name="Chain P.S.G."/>
            <person name="van Veen J.A."/>
            <person name="Kowalchuk G.A."/>
        </authorList>
    </citation>
    <scope>NUCLEOTIDE SEQUENCE</scope>
</reference>
<evidence type="ECO:0000259" key="8">
    <source>
        <dbReference type="Pfam" id="PF01850"/>
    </source>
</evidence>
<dbReference type="InterPro" id="IPR002716">
    <property type="entry name" value="PIN_dom"/>
</dbReference>
<dbReference type="PANTHER" id="PTHR33653:SF1">
    <property type="entry name" value="RIBONUCLEASE VAPC2"/>
    <property type="match status" value="1"/>
</dbReference>
<dbReference type="AlphaFoldDB" id="D2DXV7"/>
<evidence type="ECO:0000256" key="4">
    <source>
        <dbReference type="ARBA" id="ARBA00022723"/>
    </source>
</evidence>
<evidence type="ECO:0000256" key="5">
    <source>
        <dbReference type="ARBA" id="ARBA00022801"/>
    </source>
</evidence>
<comment type="similarity">
    <text evidence="7">Belongs to the PINc/VapC protein family.</text>
</comment>
<feature type="domain" description="PIN" evidence="8">
    <location>
        <begin position="5"/>
        <end position="133"/>
    </location>
</feature>
<name>D2DXV7_9BACT</name>
<dbReference type="SUPFAM" id="SSF88723">
    <property type="entry name" value="PIN domain-like"/>
    <property type="match status" value="1"/>
</dbReference>
<evidence type="ECO:0000256" key="6">
    <source>
        <dbReference type="ARBA" id="ARBA00022842"/>
    </source>
</evidence>
<dbReference type="CDD" id="cd09881">
    <property type="entry name" value="PIN_VapC4-5_FitB-like"/>
    <property type="match status" value="1"/>
</dbReference>
<evidence type="ECO:0000256" key="1">
    <source>
        <dbReference type="ARBA" id="ARBA00001946"/>
    </source>
</evidence>
<comment type="cofactor">
    <cofactor evidence="1">
        <name>Mg(2+)</name>
        <dbReference type="ChEBI" id="CHEBI:18420"/>
    </cofactor>
</comment>
<evidence type="ECO:0000256" key="2">
    <source>
        <dbReference type="ARBA" id="ARBA00022649"/>
    </source>
</evidence>
<dbReference type="Gene3D" id="3.40.50.1010">
    <property type="entry name" value="5'-nuclease"/>
    <property type="match status" value="1"/>
</dbReference>
<protein>
    <recommendedName>
        <fullName evidence="8">PIN domain-containing protein</fullName>
    </recommendedName>
</protein>
<dbReference type="Pfam" id="PF01850">
    <property type="entry name" value="PIN"/>
    <property type="match status" value="1"/>
</dbReference>
<accession>D2DXV7</accession>
<dbReference type="InterPro" id="IPR050556">
    <property type="entry name" value="Type_II_TA_system_RNase"/>
</dbReference>
<keyword evidence="5" id="KW-0378">Hydrolase</keyword>
<evidence type="ECO:0000313" key="9">
    <source>
        <dbReference type="EMBL" id="ACO70930.1"/>
    </source>
</evidence>
<evidence type="ECO:0000256" key="7">
    <source>
        <dbReference type="ARBA" id="ARBA00038093"/>
    </source>
</evidence>
<proteinExistence type="inferred from homology"/>
<evidence type="ECO:0000256" key="3">
    <source>
        <dbReference type="ARBA" id="ARBA00022722"/>
    </source>
</evidence>
<dbReference type="GO" id="GO:0004518">
    <property type="term" value="F:nuclease activity"/>
    <property type="evidence" value="ECO:0007669"/>
    <property type="project" value="UniProtKB-KW"/>
</dbReference>
<keyword evidence="3" id="KW-0540">Nuclease</keyword>
<sequence length="142" mass="15978">MRMLVLDTNHLTELERGTSAPAMRLLGRLRAAAEESATTIVSVEEQLTGRIAQIRAQRELRHQPPSYQRLQQHIEFFAAWLVLPFDDEAARLAASFRSQGIRIGTMDLKIAAITLVHGAMLLTRNTVDFAQVPGLRFANWLD</sequence>
<dbReference type="InterPro" id="IPR029060">
    <property type="entry name" value="PIN-like_dom_sf"/>
</dbReference>
<dbReference type="GO" id="GO:0046872">
    <property type="term" value="F:metal ion binding"/>
    <property type="evidence" value="ECO:0007669"/>
    <property type="project" value="UniProtKB-KW"/>
</dbReference>